<organism evidence="1 2">
    <name type="scientific">Entamoeba nuttalli</name>
    <dbReference type="NCBI Taxonomy" id="412467"/>
    <lineage>
        <taxon>Eukaryota</taxon>
        <taxon>Amoebozoa</taxon>
        <taxon>Evosea</taxon>
        <taxon>Archamoebae</taxon>
        <taxon>Mastigamoebida</taxon>
        <taxon>Entamoebidae</taxon>
        <taxon>Entamoeba</taxon>
    </lineage>
</organism>
<dbReference type="Proteomes" id="UP001628156">
    <property type="component" value="Unassembled WGS sequence"/>
</dbReference>
<evidence type="ECO:0000313" key="1">
    <source>
        <dbReference type="EMBL" id="GAB1226183.1"/>
    </source>
</evidence>
<protein>
    <submittedName>
        <fullName evidence="1">Uncharacterized protein</fullName>
    </submittedName>
</protein>
<proteinExistence type="predicted"/>
<sequence>MSLKLPLQIQTCNVFSKNFEECHCLLCQRGFIKFEKKPTWNTILKVIFYSLKKMFPMKEYFSLTTDIYHFITNHIRIFGELKHFKRKSQIWKKAMIDALSHSSSFQTGFPIYGVNGYWKLIEETDPWDEEEKPNNGTWKWKIVHQKTKTYDVDEPREVDLKFVTQNPPSYDWVGSTPRMNHHELPYIPPNKYISVPIISTMEKLEWKDDENFESFISNNSV</sequence>
<reference evidence="1 2" key="1">
    <citation type="journal article" date="2019" name="PLoS Negl. Trop. Dis.">
        <title>Whole genome sequencing of Entamoeba nuttalli reveals mammalian host-related molecular signatures and a novel octapeptide-repeat surface protein.</title>
        <authorList>
            <person name="Tanaka M."/>
            <person name="Makiuchi T."/>
            <person name="Komiyama T."/>
            <person name="Shiina T."/>
            <person name="Osaki K."/>
            <person name="Tachibana H."/>
        </authorList>
    </citation>
    <scope>NUCLEOTIDE SEQUENCE [LARGE SCALE GENOMIC DNA]</scope>
    <source>
        <strain evidence="1 2">P19-061405</strain>
    </source>
</reference>
<comment type="caution">
    <text evidence="1">The sequence shown here is derived from an EMBL/GenBank/DDBJ whole genome shotgun (WGS) entry which is preliminary data.</text>
</comment>
<accession>A0ABQ0DTK2</accession>
<name>A0ABQ0DTK2_9EUKA</name>
<evidence type="ECO:0000313" key="2">
    <source>
        <dbReference type="Proteomes" id="UP001628156"/>
    </source>
</evidence>
<dbReference type="EMBL" id="BAAFRS010000278">
    <property type="protein sequence ID" value="GAB1226183.1"/>
    <property type="molecule type" value="Genomic_DNA"/>
</dbReference>
<gene>
    <name evidence="1" type="ORF">ENUP19_0278G0018</name>
</gene>
<keyword evidence="2" id="KW-1185">Reference proteome</keyword>
<dbReference type="Gene3D" id="3.90.980.20">
    <property type="match status" value="1"/>
</dbReference>